<dbReference type="SUPFAM" id="SSF53067">
    <property type="entry name" value="Actin-like ATPase domain"/>
    <property type="match status" value="2"/>
</dbReference>
<dbReference type="Proteomes" id="UP000076580">
    <property type="component" value="Chromosome 02"/>
</dbReference>
<evidence type="ECO:0000313" key="3">
    <source>
        <dbReference type="EMBL" id="KYK58224.1"/>
    </source>
</evidence>
<dbReference type="GO" id="GO:0005524">
    <property type="term" value="F:ATP binding"/>
    <property type="evidence" value="ECO:0007669"/>
    <property type="project" value="UniProtKB-KW"/>
</dbReference>
<gene>
    <name evidence="3" type="ORF">DCS_05237</name>
</gene>
<dbReference type="Pfam" id="PF00012">
    <property type="entry name" value="HSP70"/>
    <property type="match status" value="1"/>
</dbReference>
<dbReference type="Gene3D" id="3.30.420.40">
    <property type="match status" value="2"/>
</dbReference>
<keyword evidence="4" id="KW-1185">Reference proteome</keyword>
<evidence type="ECO:0000313" key="4">
    <source>
        <dbReference type="Proteomes" id="UP000076580"/>
    </source>
</evidence>
<protein>
    <submittedName>
        <fullName evidence="3">Actin-like ATPase domain-containing protein</fullName>
    </submittedName>
</protein>
<dbReference type="InterPro" id="IPR013126">
    <property type="entry name" value="Hsp_70_fam"/>
</dbReference>
<dbReference type="PANTHER" id="PTHR14187">
    <property type="entry name" value="ALPHA KINASE/ELONGATION FACTOR 2 KINASE"/>
    <property type="match status" value="1"/>
</dbReference>
<sequence length="603" mass="67626">MPATFQPIIIGLDFGTTYSGIAYAPFGGRTTVVAGYKSRMGTNMEKGKTPSTLQYQSNGDEPLWGYDIPPGELPLRWFKLLLLDEKDLPSHVRDSPFVRSAREQLKEQNLHVVQVISDFLRQLWHHALGQMEITIGKSRLDGSIFELVVTMPAIWPVYARMRMKQAIDLAGILDFRSAGPTALAFVSEPEAAALAAIDTFSHGAGFKQKNDQVVVCDAGGGTVDIITYKVVKENPVKIRESVRGDGELCGAVFLDNAFKDLLQRKISRKIWNRLGPQGIRFIMHHLWENGIKPEFCDESANLEFHLPFGGCKEDRFQSPTMTFTPEEIKRVYKPVVAEVVNLVCRQVSQAKRASKRLPEYVILVGGFGASRFLGNALREALEEQAPHTTILQGQGSNPWTAIASGAVLRGLSKNDPNPAVHVDARVSRASYGTVCNILPWDADGHDAQDKFWCPIHREFIAIDQTRWFIHNGDTLYEEEPVLHTFWQDVDKSTDVIETELVYSTARTPPSRCDSSVKHLCKVRWSKLPKFHRLPVWKNKKGQFFRQISYEIQMVTDGTSLDFQVLYEGAIVACQNVNVDYSRTGTSVEHEQGARCVKSGRFGI</sequence>
<organism evidence="3 4">
    <name type="scientific">Drechmeria coniospora</name>
    <name type="common">Nematophagous fungus</name>
    <name type="synonym">Meria coniospora</name>
    <dbReference type="NCBI Taxonomy" id="98403"/>
    <lineage>
        <taxon>Eukaryota</taxon>
        <taxon>Fungi</taxon>
        <taxon>Dikarya</taxon>
        <taxon>Ascomycota</taxon>
        <taxon>Pezizomycotina</taxon>
        <taxon>Sordariomycetes</taxon>
        <taxon>Hypocreomycetidae</taxon>
        <taxon>Hypocreales</taxon>
        <taxon>Ophiocordycipitaceae</taxon>
        <taxon>Drechmeria</taxon>
    </lineage>
</organism>
<dbReference type="CDD" id="cd10170">
    <property type="entry name" value="ASKHA_NBD_HSP70"/>
    <property type="match status" value="1"/>
</dbReference>
<proteinExistence type="predicted"/>
<dbReference type="STRING" id="98403.A0A151GM77"/>
<keyword evidence="1" id="KW-0547">Nucleotide-binding</keyword>
<accession>A0A151GM77</accession>
<name>A0A151GM77_DRECN</name>
<dbReference type="GO" id="GO:0140662">
    <property type="term" value="F:ATP-dependent protein folding chaperone"/>
    <property type="evidence" value="ECO:0007669"/>
    <property type="project" value="InterPro"/>
</dbReference>
<dbReference type="RefSeq" id="XP_040657576.1">
    <property type="nucleotide sequence ID" value="XM_040802543.1"/>
</dbReference>
<evidence type="ECO:0000256" key="2">
    <source>
        <dbReference type="ARBA" id="ARBA00022840"/>
    </source>
</evidence>
<reference evidence="3 4" key="1">
    <citation type="journal article" date="2016" name="Sci. Rep.">
        <title>Insights into Adaptations to a Near-Obligate Nematode Endoparasitic Lifestyle from the Finished Genome of Drechmeria coniospora.</title>
        <authorList>
            <person name="Zhang L."/>
            <person name="Zhou Z."/>
            <person name="Guo Q."/>
            <person name="Fokkens L."/>
            <person name="Miskei M."/>
            <person name="Pocsi I."/>
            <person name="Zhang W."/>
            <person name="Chen M."/>
            <person name="Wang L."/>
            <person name="Sun Y."/>
            <person name="Donzelli B.G."/>
            <person name="Gibson D.M."/>
            <person name="Nelson D.R."/>
            <person name="Luo J.G."/>
            <person name="Rep M."/>
            <person name="Liu H."/>
            <person name="Yang S."/>
            <person name="Wang J."/>
            <person name="Krasnoff S.B."/>
            <person name="Xu Y."/>
            <person name="Molnar I."/>
            <person name="Lin M."/>
        </authorList>
    </citation>
    <scope>NUCLEOTIDE SEQUENCE [LARGE SCALE GENOMIC DNA]</scope>
    <source>
        <strain evidence="3 4">ARSEF 6962</strain>
    </source>
</reference>
<dbReference type="InParanoid" id="A0A151GM77"/>
<dbReference type="Gene3D" id="3.90.640.10">
    <property type="entry name" value="Actin, Chain A, domain 4"/>
    <property type="match status" value="1"/>
</dbReference>
<dbReference type="PANTHER" id="PTHR14187:SF5">
    <property type="entry name" value="HEAT SHOCK 70 KDA PROTEIN 12A"/>
    <property type="match status" value="1"/>
</dbReference>
<keyword evidence="2" id="KW-0067">ATP-binding</keyword>
<dbReference type="GeneID" id="63717880"/>
<dbReference type="AlphaFoldDB" id="A0A151GM77"/>
<dbReference type="InterPro" id="IPR043129">
    <property type="entry name" value="ATPase_NBD"/>
</dbReference>
<evidence type="ECO:0000256" key="1">
    <source>
        <dbReference type="ARBA" id="ARBA00022741"/>
    </source>
</evidence>
<dbReference type="EMBL" id="LAYC01000002">
    <property type="protein sequence ID" value="KYK58224.1"/>
    <property type="molecule type" value="Genomic_DNA"/>
</dbReference>
<comment type="caution">
    <text evidence="3">The sequence shown here is derived from an EMBL/GenBank/DDBJ whole genome shotgun (WGS) entry which is preliminary data.</text>
</comment>